<dbReference type="Proteomes" id="UP000195139">
    <property type="component" value="Unassembled WGS sequence"/>
</dbReference>
<evidence type="ECO:0000313" key="3">
    <source>
        <dbReference type="EMBL" id="MEI5994701.1"/>
    </source>
</evidence>
<dbReference type="OrthoDB" id="9803467at2"/>
<evidence type="ECO:0000259" key="2">
    <source>
        <dbReference type="Pfam" id="PF00144"/>
    </source>
</evidence>
<gene>
    <name evidence="4" type="ORF">A5880_000189</name>
    <name evidence="3" type="ORF">A5880_002287</name>
</gene>
<feature type="domain" description="Beta-lactamase-related" evidence="2">
    <location>
        <begin position="10"/>
        <end position="313"/>
    </location>
</feature>
<dbReference type="InterPro" id="IPR012338">
    <property type="entry name" value="Beta-lactam/transpept-like"/>
</dbReference>
<accession>A0A242CHX1</accession>
<name>A0A242CHX1_9ENTE</name>
<protein>
    <recommendedName>
        <fullName evidence="2">Beta-lactamase-related domain-containing protein</fullName>
    </recommendedName>
</protein>
<dbReference type="Gene3D" id="3.40.710.10">
    <property type="entry name" value="DD-peptidase/beta-lactamase superfamily"/>
    <property type="match status" value="1"/>
</dbReference>
<keyword evidence="1" id="KW-0378">Hydrolase</keyword>
<dbReference type="AlphaFoldDB" id="A0A242CHX1"/>
<dbReference type="InterPro" id="IPR050789">
    <property type="entry name" value="Diverse_Enzym_Activities"/>
</dbReference>
<comment type="caution">
    <text evidence="4">The sequence shown here is derived from an EMBL/GenBank/DDBJ whole genome shotgun (WGS) entry which is preliminary data.</text>
</comment>
<dbReference type="STRING" id="1834181.A5880_000189"/>
<sequence length="329" mass="37383">MNTTKINEQIETMVEQKIISGASWSTINQTDIVNHYKGKMGSTPPFNQQDIHASCYYDLASLTKVIGTTTRILQLIDEGKLHLKTSVAKVLPNYANLTMTIEDLLLHRSGLPADVTDKQSFDQTKLQKIFKQYSINQQSAIFYSDLGYLLLGWVINEIDGCSLEESFRTFIFEPLEMKQTSFYLEKKEVAVPTEQTVDRGMIQGIVHDSKAWQLAEPVGSAGLFSTLNDVNMFVAAFLLNRLPNGQPMFSESLYASILTTNYFNRTFGWEKKMNSSGQWFLYHTGFTGTSIGLKPCEGEALIVLTNRIHPTRNNQVFLERRSELYSKYF</sequence>
<dbReference type="PANTHER" id="PTHR43283">
    <property type="entry name" value="BETA-LACTAMASE-RELATED"/>
    <property type="match status" value="1"/>
</dbReference>
<dbReference type="EMBL" id="NGLE01000001">
    <property type="protein sequence ID" value="OTO09510.1"/>
    <property type="molecule type" value="Genomic_DNA"/>
</dbReference>
<dbReference type="EMBL" id="NGLE02000001">
    <property type="protein sequence ID" value="MEI5994701.1"/>
    <property type="molecule type" value="Genomic_DNA"/>
</dbReference>
<organism evidence="4">
    <name type="scientific">Candidatus Enterococcus mansonii</name>
    <dbReference type="NCBI Taxonomy" id="1834181"/>
    <lineage>
        <taxon>Bacteria</taxon>
        <taxon>Bacillati</taxon>
        <taxon>Bacillota</taxon>
        <taxon>Bacilli</taxon>
        <taxon>Lactobacillales</taxon>
        <taxon>Enterococcaceae</taxon>
        <taxon>Enterococcus</taxon>
    </lineage>
</organism>
<reference evidence="4" key="1">
    <citation type="submission" date="2017-05" db="EMBL/GenBank/DDBJ databases">
        <title>The Genome Sequence of Enterococcus sp. 4G2_DIV0659.</title>
        <authorList>
            <consortium name="The Broad Institute Genomics Platform"/>
            <consortium name="The Broad Institute Genomic Center for Infectious Diseases"/>
            <person name="Earl A."/>
            <person name="Manson A."/>
            <person name="Schwartman J."/>
            <person name="Gilmore M."/>
            <person name="Abouelleil A."/>
            <person name="Cao P."/>
            <person name="Chapman S."/>
            <person name="Cusick C."/>
            <person name="Shea T."/>
            <person name="Young S."/>
            <person name="Neafsey D."/>
            <person name="Nusbaum C."/>
            <person name="Birren B."/>
        </authorList>
    </citation>
    <scope>NUCLEOTIDE SEQUENCE [LARGE SCALE GENOMIC DNA]</scope>
    <source>
        <strain evidence="4">4G2_DIV0659</strain>
    </source>
</reference>
<evidence type="ECO:0000256" key="1">
    <source>
        <dbReference type="ARBA" id="ARBA00022801"/>
    </source>
</evidence>
<dbReference type="RefSeq" id="WP_086329160.1">
    <property type="nucleotide sequence ID" value="NZ_NGLE02000001.1"/>
</dbReference>
<dbReference type="PANTHER" id="PTHR43283:SF11">
    <property type="entry name" value="BETA-LACTAMASE-RELATED DOMAIN-CONTAINING PROTEIN"/>
    <property type="match status" value="1"/>
</dbReference>
<dbReference type="SUPFAM" id="SSF56601">
    <property type="entry name" value="beta-lactamase/transpeptidase-like"/>
    <property type="match status" value="1"/>
</dbReference>
<dbReference type="InterPro" id="IPR001466">
    <property type="entry name" value="Beta-lactam-related"/>
</dbReference>
<proteinExistence type="predicted"/>
<evidence type="ECO:0000313" key="4">
    <source>
        <dbReference type="EMBL" id="OTO09510.1"/>
    </source>
</evidence>
<keyword evidence="5" id="KW-1185">Reference proteome</keyword>
<reference evidence="3 5" key="2">
    <citation type="submission" date="2018-07" db="EMBL/GenBank/DDBJ databases">
        <title>The Genome Sequence of Enterococcus sp. DIV0659b.</title>
        <authorList>
            <consortium name="The Broad Institute Genomics Platform"/>
            <consortium name="The Broad Institute Genomic Center for Infectious Diseases"/>
            <person name="Earl A."/>
            <person name="Manson A."/>
            <person name="Schwartman J."/>
            <person name="Gilmore M."/>
            <person name="Abouelleil A."/>
            <person name="Cao P."/>
            <person name="Chapman S."/>
            <person name="Cusick C."/>
            <person name="Shea T."/>
            <person name="Young S."/>
            <person name="Neafsey D."/>
            <person name="Nusbaum C."/>
            <person name="Birren B."/>
        </authorList>
    </citation>
    <scope>NUCLEOTIDE SEQUENCE [LARGE SCALE GENOMIC DNA]</scope>
    <source>
        <strain evidence="3 5">4G2_DIV0659</strain>
    </source>
</reference>
<evidence type="ECO:0000313" key="5">
    <source>
        <dbReference type="Proteomes" id="UP000195139"/>
    </source>
</evidence>
<dbReference type="Pfam" id="PF00144">
    <property type="entry name" value="Beta-lactamase"/>
    <property type="match status" value="1"/>
</dbReference>
<dbReference type="GO" id="GO:0016787">
    <property type="term" value="F:hydrolase activity"/>
    <property type="evidence" value="ECO:0007669"/>
    <property type="project" value="UniProtKB-KW"/>
</dbReference>